<dbReference type="AlphaFoldDB" id="A0A919GSE9"/>
<dbReference type="PANTHER" id="PTHR42815:SF2">
    <property type="entry name" value="FAD-BINDING, PUTATIVE (AFU_ORTHOLOGUE AFUA_6G07600)-RELATED"/>
    <property type="match status" value="1"/>
</dbReference>
<evidence type="ECO:0000313" key="4">
    <source>
        <dbReference type="Proteomes" id="UP000600026"/>
    </source>
</evidence>
<evidence type="ECO:0000313" key="3">
    <source>
        <dbReference type="EMBL" id="GHI82945.1"/>
    </source>
</evidence>
<dbReference type="EMBL" id="BNEE01000003">
    <property type="protein sequence ID" value="GHI82945.1"/>
    <property type="molecule type" value="Genomic_DNA"/>
</dbReference>
<dbReference type="InterPro" id="IPR011576">
    <property type="entry name" value="Pyridox_Oxase_N"/>
</dbReference>
<proteinExistence type="predicted"/>
<feature type="region of interest" description="Disordered" evidence="1">
    <location>
        <begin position="1"/>
        <end position="22"/>
    </location>
</feature>
<keyword evidence="4" id="KW-1185">Reference proteome</keyword>
<evidence type="ECO:0000259" key="2">
    <source>
        <dbReference type="Pfam" id="PF01243"/>
    </source>
</evidence>
<dbReference type="InterPro" id="IPR012349">
    <property type="entry name" value="Split_barrel_FMN-bd"/>
</dbReference>
<evidence type="ECO:0000256" key="1">
    <source>
        <dbReference type="SAM" id="MobiDB-lite"/>
    </source>
</evidence>
<comment type="caution">
    <text evidence="3">The sequence shown here is derived from an EMBL/GenBank/DDBJ whole genome shotgun (WGS) entry which is preliminary data.</text>
</comment>
<name>A0A919GSE9_9ACTN</name>
<protein>
    <submittedName>
        <fullName evidence="3">Hydrolase</fullName>
    </submittedName>
</protein>
<keyword evidence="3" id="KW-0378">Hydrolase</keyword>
<gene>
    <name evidence="3" type="ORF">Sxan_03090</name>
</gene>
<dbReference type="Proteomes" id="UP000600026">
    <property type="component" value="Unassembled WGS sequence"/>
</dbReference>
<dbReference type="Pfam" id="PF01243">
    <property type="entry name" value="PNPOx_N"/>
    <property type="match status" value="1"/>
</dbReference>
<accession>A0A919GSE9</accession>
<dbReference type="Gene3D" id="2.30.110.10">
    <property type="entry name" value="Electron Transport, Fmn-binding Protein, Chain A"/>
    <property type="match status" value="1"/>
</dbReference>
<organism evidence="3 4">
    <name type="scientific">Streptomyces xanthophaeus</name>
    <dbReference type="NCBI Taxonomy" id="67385"/>
    <lineage>
        <taxon>Bacteria</taxon>
        <taxon>Bacillati</taxon>
        <taxon>Actinomycetota</taxon>
        <taxon>Actinomycetes</taxon>
        <taxon>Kitasatosporales</taxon>
        <taxon>Streptomycetaceae</taxon>
        <taxon>Streptomyces</taxon>
    </lineage>
</organism>
<feature type="domain" description="Pyridoxamine 5'-phosphate oxidase N-terminal" evidence="2">
    <location>
        <begin position="38"/>
        <end position="166"/>
    </location>
</feature>
<dbReference type="GO" id="GO:0016787">
    <property type="term" value="F:hydrolase activity"/>
    <property type="evidence" value="ECO:0007669"/>
    <property type="project" value="UniProtKB-KW"/>
</dbReference>
<sequence length="218" mass="23815">MTFPPPPFGSEGEHQLQQSMGSADRAARFYDQQVRPCLTAEMQEFIDRQSMVFLATADSRGACDASFRAGPPGFVRVLDQHTLVYPEFRGNGVLASAGNMSENPHLGMLFVDFTHHHVGLHVNGVARLYLDADIRTAQPGLPHQVGPGRDPEMWVHLTVEEAYIHCSKYIPHLVPAPRSSNPADRPKDADYFTGSHTAPADPVVHGGYAEAARTTGPC</sequence>
<reference evidence="3" key="1">
    <citation type="submission" date="2020-09" db="EMBL/GenBank/DDBJ databases">
        <title>Whole genome shotgun sequence of Streptomyces xanthophaeus NBRC 12829.</title>
        <authorList>
            <person name="Komaki H."/>
            <person name="Tamura T."/>
        </authorList>
    </citation>
    <scope>NUCLEOTIDE SEQUENCE</scope>
    <source>
        <strain evidence="3">NBRC 12829</strain>
    </source>
</reference>
<dbReference type="PANTHER" id="PTHR42815">
    <property type="entry name" value="FAD-BINDING, PUTATIVE (AFU_ORTHOLOGUE AFUA_6G07600)-RELATED"/>
    <property type="match status" value="1"/>
</dbReference>
<dbReference type="SUPFAM" id="SSF50475">
    <property type="entry name" value="FMN-binding split barrel"/>
    <property type="match status" value="1"/>
</dbReference>